<feature type="non-terminal residue" evidence="2">
    <location>
        <position position="93"/>
    </location>
</feature>
<keyword evidence="1" id="KW-0812">Transmembrane</keyword>
<keyword evidence="1" id="KW-1133">Transmembrane helix</keyword>
<evidence type="ECO:0000313" key="2">
    <source>
        <dbReference type="EMBL" id="KKK80154.1"/>
    </source>
</evidence>
<feature type="transmembrane region" description="Helical" evidence="1">
    <location>
        <begin position="29"/>
        <end position="52"/>
    </location>
</feature>
<name>A0A0F9ANU5_9ZZZZ</name>
<evidence type="ECO:0008006" key="3">
    <source>
        <dbReference type="Google" id="ProtNLM"/>
    </source>
</evidence>
<proteinExistence type="predicted"/>
<accession>A0A0F9ANU5</accession>
<sequence>MFTYYRQGVRRAVPAASKSPIDKYTLGHMAWGAILAAIGVPFWGAAMLSVAFEIVENPLKKHIPFIFPEPILDSIGNQVMDTVGVLAGWSLAK</sequence>
<evidence type="ECO:0000256" key="1">
    <source>
        <dbReference type="SAM" id="Phobius"/>
    </source>
</evidence>
<comment type="caution">
    <text evidence="2">The sequence shown here is derived from an EMBL/GenBank/DDBJ whole genome shotgun (WGS) entry which is preliminary data.</text>
</comment>
<organism evidence="2">
    <name type="scientific">marine sediment metagenome</name>
    <dbReference type="NCBI Taxonomy" id="412755"/>
    <lineage>
        <taxon>unclassified sequences</taxon>
        <taxon>metagenomes</taxon>
        <taxon>ecological metagenomes</taxon>
    </lineage>
</organism>
<reference evidence="2" key="1">
    <citation type="journal article" date="2015" name="Nature">
        <title>Complex archaea that bridge the gap between prokaryotes and eukaryotes.</title>
        <authorList>
            <person name="Spang A."/>
            <person name="Saw J.H."/>
            <person name="Jorgensen S.L."/>
            <person name="Zaremba-Niedzwiedzka K."/>
            <person name="Martijn J."/>
            <person name="Lind A.E."/>
            <person name="van Eijk R."/>
            <person name="Schleper C."/>
            <person name="Guy L."/>
            <person name="Ettema T.J."/>
        </authorList>
    </citation>
    <scope>NUCLEOTIDE SEQUENCE</scope>
</reference>
<gene>
    <name evidence="2" type="ORF">LCGC14_2826370</name>
</gene>
<protein>
    <recommendedName>
        <fullName evidence="3">VanZ-like domain-containing protein</fullName>
    </recommendedName>
</protein>
<dbReference type="EMBL" id="LAZR01053714">
    <property type="protein sequence ID" value="KKK80154.1"/>
    <property type="molecule type" value="Genomic_DNA"/>
</dbReference>
<dbReference type="AlphaFoldDB" id="A0A0F9ANU5"/>
<keyword evidence="1" id="KW-0472">Membrane</keyword>